<feature type="transmembrane region" description="Helical" evidence="1">
    <location>
        <begin position="9"/>
        <end position="27"/>
    </location>
</feature>
<feature type="transmembrane region" description="Helical" evidence="1">
    <location>
        <begin position="99"/>
        <end position="123"/>
    </location>
</feature>
<keyword evidence="1" id="KW-1133">Transmembrane helix</keyword>
<feature type="transmembrane region" description="Helical" evidence="1">
    <location>
        <begin position="265"/>
        <end position="286"/>
    </location>
</feature>
<gene>
    <name evidence="2" type="ORF">HOLleu_18620</name>
</gene>
<reference evidence="2" key="1">
    <citation type="submission" date="2021-10" db="EMBL/GenBank/DDBJ databases">
        <title>Tropical sea cucumber genome reveals ecological adaptation and Cuvierian tubules defense mechanism.</title>
        <authorList>
            <person name="Chen T."/>
        </authorList>
    </citation>
    <scope>NUCLEOTIDE SEQUENCE</scope>
    <source>
        <strain evidence="2">Nanhai2018</strain>
        <tissue evidence="2">Muscle</tissue>
    </source>
</reference>
<evidence type="ECO:0000313" key="3">
    <source>
        <dbReference type="Proteomes" id="UP001152320"/>
    </source>
</evidence>
<name>A0A9Q1C435_HOLLE</name>
<dbReference type="OrthoDB" id="5586934at2759"/>
<comment type="caution">
    <text evidence="2">The sequence shown here is derived from an EMBL/GenBank/DDBJ whole genome shotgun (WGS) entry which is preliminary data.</text>
</comment>
<keyword evidence="1" id="KW-0472">Membrane</keyword>
<dbReference type="Proteomes" id="UP001152320">
    <property type="component" value="Chromosome 8"/>
</dbReference>
<evidence type="ECO:0000313" key="2">
    <source>
        <dbReference type="EMBL" id="KAJ8037729.1"/>
    </source>
</evidence>
<dbReference type="PANTHER" id="PTHR33802">
    <property type="entry name" value="SI:CH211-161H7.5-RELATED"/>
    <property type="match status" value="1"/>
</dbReference>
<feature type="transmembrane region" description="Helical" evidence="1">
    <location>
        <begin position="209"/>
        <end position="228"/>
    </location>
</feature>
<dbReference type="PANTHER" id="PTHR33802:SF1">
    <property type="entry name" value="XK-RELATED PROTEIN"/>
    <property type="match status" value="1"/>
</dbReference>
<feature type="transmembrane region" description="Helical" evidence="1">
    <location>
        <begin position="240"/>
        <end position="259"/>
    </location>
</feature>
<dbReference type="EMBL" id="JAIZAY010000008">
    <property type="protein sequence ID" value="KAJ8037729.1"/>
    <property type="molecule type" value="Genomic_DNA"/>
</dbReference>
<feature type="transmembrane region" description="Helical" evidence="1">
    <location>
        <begin position="129"/>
        <end position="153"/>
    </location>
</feature>
<feature type="transmembrane region" description="Helical" evidence="1">
    <location>
        <begin position="64"/>
        <end position="87"/>
    </location>
</feature>
<sequence length="314" mass="35778">MGSVRHDPIYIILVLFVLALFCFSQLINSLAAIGEVEGIPWFTQTTAAVSDKFYTKITPSGLTFIIWFVIYVWQLAWIVFAHVIICLKSDDGSPLYVDPPIISPLFLSVYALNLCLNITWLFLWDREELIWAMVVIVTIPLTLFFCIFHNCWMVSKYRTQLDRHARKYLIFNRLLVLNGLGVYATWTTVASHINLSIVLVYFQGMSQDTACTICLCVLAFIAICYFLLEVTTLEKHLRYLFTPWPVVMWALCGSLAENWDNGDRNGIISTVIVCLAFVFLVFKIGLTVTRARQHSRNAYLADEGVDNLAMTGKV</sequence>
<accession>A0A9Q1C435</accession>
<proteinExistence type="predicted"/>
<dbReference type="AlphaFoldDB" id="A0A9Q1C435"/>
<keyword evidence="3" id="KW-1185">Reference proteome</keyword>
<keyword evidence="1" id="KW-0812">Transmembrane</keyword>
<evidence type="ECO:0000256" key="1">
    <source>
        <dbReference type="SAM" id="Phobius"/>
    </source>
</evidence>
<feature type="transmembrane region" description="Helical" evidence="1">
    <location>
        <begin position="174"/>
        <end position="203"/>
    </location>
</feature>
<organism evidence="2 3">
    <name type="scientific">Holothuria leucospilota</name>
    <name type="common">Black long sea cucumber</name>
    <name type="synonym">Mertensiothuria leucospilota</name>
    <dbReference type="NCBI Taxonomy" id="206669"/>
    <lineage>
        <taxon>Eukaryota</taxon>
        <taxon>Metazoa</taxon>
        <taxon>Echinodermata</taxon>
        <taxon>Eleutherozoa</taxon>
        <taxon>Echinozoa</taxon>
        <taxon>Holothuroidea</taxon>
        <taxon>Aspidochirotacea</taxon>
        <taxon>Aspidochirotida</taxon>
        <taxon>Holothuriidae</taxon>
        <taxon>Holothuria</taxon>
    </lineage>
</organism>
<protein>
    <submittedName>
        <fullName evidence="2">Uncharacterized protein</fullName>
    </submittedName>
</protein>